<feature type="region of interest" description="Disordered" evidence="7">
    <location>
        <begin position="1"/>
        <end position="29"/>
    </location>
</feature>
<feature type="transmembrane region" description="Helical" evidence="6">
    <location>
        <begin position="91"/>
        <end position="110"/>
    </location>
</feature>
<feature type="transmembrane region" description="Helical" evidence="6">
    <location>
        <begin position="253"/>
        <end position="271"/>
    </location>
</feature>
<evidence type="ECO:0000256" key="7">
    <source>
        <dbReference type="SAM" id="MobiDB-lite"/>
    </source>
</evidence>
<keyword evidence="6" id="KW-1003">Cell membrane</keyword>
<accession>A0ABP6C696</accession>
<evidence type="ECO:0000256" key="2">
    <source>
        <dbReference type="ARBA" id="ARBA00022692"/>
    </source>
</evidence>
<dbReference type="EMBL" id="BAAARJ010000005">
    <property type="protein sequence ID" value="GAA2604269.1"/>
    <property type="molecule type" value="Genomic_DNA"/>
</dbReference>
<sequence>MTTVTGTHGGAGMSEHTGGTGGKGARSGGLSGRRLGTLARAELTLLLRNRSALVVALLVPVALTFSLRSAAEQSDLSGTGLSVGTTVVPGSVAMVLVFAVYSNLVGVYVARREELVLKRLRTGEANDLEILGAGALPAMAVGLAQCVLLLAGGAAVLDVGAPARPDLLVAGVVLGMVLMASLAAASTIFTRSAEMAQLTPMPLMMVTFIGSGVFVPLEVLPDRLAEVFRWLPMTPVMDLVRSGWTEQLGAGETVRAVAVTVAWIALGAYLVRRRFRWEPRR</sequence>
<dbReference type="PROSITE" id="PS51012">
    <property type="entry name" value="ABC_TM2"/>
    <property type="match status" value="1"/>
</dbReference>
<evidence type="ECO:0000256" key="3">
    <source>
        <dbReference type="ARBA" id="ARBA00022989"/>
    </source>
</evidence>
<comment type="caution">
    <text evidence="9">The sequence shown here is derived from an EMBL/GenBank/DDBJ whole genome shotgun (WGS) entry which is preliminary data.</text>
</comment>
<keyword evidence="3 6" id="KW-1133">Transmembrane helix</keyword>
<feature type="transmembrane region" description="Helical" evidence="6">
    <location>
        <begin position="52"/>
        <end position="71"/>
    </location>
</feature>
<reference evidence="10" key="1">
    <citation type="journal article" date="2019" name="Int. J. Syst. Evol. Microbiol.">
        <title>The Global Catalogue of Microorganisms (GCM) 10K type strain sequencing project: providing services to taxonomists for standard genome sequencing and annotation.</title>
        <authorList>
            <consortium name="The Broad Institute Genomics Platform"/>
            <consortium name="The Broad Institute Genome Sequencing Center for Infectious Disease"/>
            <person name="Wu L."/>
            <person name="Ma J."/>
        </authorList>
    </citation>
    <scope>NUCLEOTIDE SEQUENCE [LARGE SCALE GENOMIC DNA]</scope>
    <source>
        <strain evidence="10">JCM 16373</strain>
    </source>
</reference>
<dbReference type="InterPro" id="IPR000412">
    <property type="entry name" value="ABC_2_transport"/>
</dbReference>
<evidence type="ECO:0000313" key="9">
    <source>
        <dbReference type="EMBL" id="GAA2604269.1"/>
    </source>
</evidence>
<keyword evidence="6" id="KW-0813">Transport</keyword>
<evidence type="ECO:0000256" key="1">
    <source>
        <dbReference type="ARBA" id="ARBA00004141"/>
    </source>
</evidence>
<proteinExistence type="inferred from homology"/>
<dbReference type="RefSeq" id="WP_344563849.1">
    <property type="nucleotide sequence ID" value="NZ_BAAARJ010000005.1"/>
</dbReference>
<keyword evidence="4 6" id="KW-0472">Membrane</keyword>
<evidence type="ECO:0000256" key="5">
    <source>
        <dbReference type="ARBA" id="ARBA00023251"/>
    </source>
</evidence>
<dbReference type="PIRSF" id="PIRSF006648">
    <property type="entry name" value="DrrB"/>
    <property type="match status" value="1"/>
</dbReference>
<feature type="transmembrane region" description="Helical" evidence="6">
    <location>
        <begin position="130"/>
        <end position="155"/>
    </location>
</feature>
<keyword evidence="2 6" id="KW-0812">Transmembrane</keyword>
<dbReference type="InterPro" id="IPR047817">
    <property type="entry name" value="ABC2_TM_bact-type"/>
</dbReference>
<evidence type="ECO:0000256" key="6">
    <source>
        <dbReference type="RuleBase" id="RU361157"/>
    </source>
</evidence>
<dbReference type="PANTHER" id="PTHR43027:SF2">
    <property type="entry name" value="TRANSPORT PERMEASE PROTEIN"/>
    <property type="match status" value="1"/>
</dbReference>
<evidence type="ECO:0000259" key="8">
    <source>
        <dbReference type="PROSITE" id="PS51012"/>
    </source>
</evidence>
<feature type="transmembrane region" description="Helical" evidence="6">
    <location>
        <begin position="167"/>
        <end position="189"/>
    </location>
</feature>
<feature type="domain" description="ABC transmembrane type-2" evidence="8">
    <location>
        <begin position="51"/>
        <end position="274"/>
    </location>
</feature>
<dbReference type="InterPro" id="IPR013525">
    <property type="entry name" value="ABC2_TM"/>
</dbReference>
<dbReference type="Proteomes" id="UP001501447">
    <property type="component" value="Unassembled WGS sequence"/>
</dbReference>
<feature type="transmembrane region" description="Helical" evidence="6">
    <location>
        <begin position="201"/>
        <end position="220"/>
    </location>
</feature>
<comment type="similarity">
    <text evidence="6">Belongs to the ABC-2 integral membrane protein family.</text>
</comment>
<name>A0ABP6C696_9ACTN</name>
<dbReference type="InterPro" id="IPR052902">
    <property type="entry name" value="ABC-2_transporter"/>
</dbReference>
<protein>
    <recommendedName>
        <fullName evidence="6">Transport permease protein</fullName>
    </recommendedName>
</protein>
<evidence type="ECO:0000313" key="10">
    <source>
        <dbReference type="Proteomes" id="UP001501447"/>
    </source>
</evidence>
<organism evidence="9 10">
    <name type="scientific">Streptomyces axinellae</name>
    <dbReference type="NCBI Taxonomy" id="552788"/>
    <lineage>
        <taxon>Bacteria</taxon>
        <taxon>Bacillati</taxon>
        <taxon>Actinomycetota</taxon>
        <taxon>Actinomycetes</taxon>
        <taxon>Kitasatosporales</taxon>
        <taxon>Streptomycetaceae</taxon>
        <taxon>Streptomyces</taxon>
    </lineage>
</organism>
<gene>
    <name evidence="9" type="ORF">GCM10009863_17220</name>
</gene>
<feature type="compositionally biased region" description="Gly residues" evidence="7">
    <location>
        <begin position="7"/>
        <end position="29"/>
    </location>
</feature>
<keyword evidence="5" id="KW-0046">Antibiotic resistance</keyword>
<comment type="subcellular location">
    <subcellularLocation>
        <location evidence="6">Cell membrane</location>
        <topology evidence="6">Multi-pass membrane protein</topology>
    </subcellularLocation>
    <subcellularLocation>
        <location evidence="1">Membrane</location>
        <topology evidence="1">Multi-pass membrane protein</topology>
    </subcellularLocation>
</comment>
<evidence type="ECO:0000256" key="4">
    <source>
        <dbReference type="ARBA" id="ARBA00023136"/>
    </source>
</evidence>
<dbReference type="Pfam" id="PF01061">
    <property type="entry name" value="ABC2_membrane"/>
    <property type="match status" value="1"/>
</dbReference>
<dbReference type="PANTHER" id="PTHR43027">
    <property type="entry name" value="DOXORUBICIN RESISTANCE ABC TRANSPORTER PERMEASE PROTEIN DRRC-RELATED"/>
    <property type="match status" value="1"/>
</dbReference>
<keyword evidence="10" id="KW-1185">Reference proteome</keyword>